<evidence type="ECO:0000256" key="1">
    <source>
        <dbReference type="ARBA" id="ARBA00010923"/>
    </source>
</evidence>
<dbReference type="InterPro" id="IPR044946">
    <property type="entry name" value="Restrct_endonuc_typeI_TRD_sf"/>
</dbReference>
<dbReference type="InterPro" id="IPR000055">
    <property type="entry name" value="Restrct_endonuc_typeI_TRD"/>
</dbReference>
<dbReference type="GO" id="GO:0009307">
    <property type="term" value="P:DNA restriction-modification system"/>
    <property type="evidence" value="ECO:0007669"/>
    <property type="project" value="UniProtKB-KW"/>
</dbReference>
<reference evidence="6" key="1">
    <citation type="submission" date="2017-01" db="EMBL/GenBank/DDBJ databases">
        <authorList>
            <person name="Varghese N."/>
            <person name="Submissions S."/>
        </authorList>
    </citation>
    <scope>NUCLEOTIDE SEQUENCE [LARGE SCALE GENOMIC DNA]</scope>
    <source>
        <strain evidence="6">DSM 44531</strain>
    </source>
</reference>
<dbReference type="AlphaFoldDB" id="A0A1N7JHR2"/>
<organism evidence="5 6">
    <name type="scientific">Corynebacterium appendicis CIP 107643</name>
    <dbReference type="NCBI Taxonomy" id="1161099"/>
    <lineage>
        <taxon>Bacteria</taxon>
        <taxon>Bacillati</taxon>
        <taxon>Actinomycetota</taxon>
        <taxon>Actinomycetes</taxon>
        <taxon>Mycobacteriales</taxon>
        <taxon>Corynebacteriaceae</taxon>
        <taxon>Corynebacterium</taxon>
    </lineage>
</organism>
<keyword evidence="6" id="KW-1185">Reference proteome</keyword>
<evidence type="ECO:0000313" key="5">
    <source>
        <dbReference type="EMBL" id="SIS48902.1"/>
    </source>
</evidence>
<dbReference type="CDD" id="cd17273">
    <property type="entry name" value="RMtype1_S_EcoJA69PI-TRD1-CR1_like"/>
    <property type="match status" value="1"/>
</dbReference>
<dbReference type="PANTHER" id="PTHR30408">
    <property type="entry name" value="TYPE-1 RESTRICTION ENZYME ECOKI SPECIFICITY PROTEIN"/>
    <property type="match status" value="1"/>
</dbReference>
<dbReference type="RefSeq" id="WP_076599479.1">
    <property type="nucleotide sequence ID" value="NZ_CP046976.1"/>
</dbReference>
<evidence type="ECO:0000256" key="3">
    <source>
        <dbReference type="ARBA" id="ARBA00023125"/>
    </source>
</evidence>
<evidence type="ECO:0000259" key="4">
    <source>
        <dbReference type="Pfam" id="PF01420"/>
    </source>
</evidence>
<dbReference type="Proteomes" id="UP000186292">
    <property type="component" value="Unassembled WGS sequence"/>
</dbReference>
<keyword evidence="2" id="KW-0680">Restriction system</keyword>
<keyword evidence="3" id="KW-0238">DNA-binding</keyword>
<feature type="domain" description="Type I restriction modification DNA specificity" evidence="4">
    <location>
        <begin position="172"/>
        <end position="308"/>
    </location>
</feature>
<comment type="similarity">
    <text evidence="1">Belongs to the type-I restriction system S methylase family.</text>
</comment>
<dbReference type="Pfam" id="PF01420">
    <property type="entry name" value="Methylase_S"/>
    <property type="match status" value="2"/>
</dbReference>
<dbReference type="Gene3D" id="3.90.220.20">
    <property type="entry name" value="DNA methylase specificity domains"/>
    <property type="match status" value="2"/>
</dbReference>
<proteinExistence type="inferred from homology"/>
<gene>
    <name evidence="5" type="ORF">SAMN05444817_10840</name>
</gene>
<sequence>MNWVTKNLGDIVALQRGFDLAKSKRTPGPYPILSAGRQEGTHVNAKIEGPGFVIGRATNLGKPQWSESDYWPLNTTLFAKDFKGNNPRWLFHLFEVLDLTGYDSGSVQPMLNRNYIEKVPVRVPPRDVQDSIVEVLGSLDDKIAANQTTIRNGDALLLAHYKATPKCSTKPFEQICDVYGGSTPYTKRKEFWGGGIQWATPTDLTALRGPWLTGTERTITDAGLQSMSSALHPEGSILMTSRATIGSVALAAEPVATNQGFIVVRASEELTPWIFCQLQDRVREFEAWSNGATFLELSRGNFKKLPFHCTGPKALESFNQKAWPILQMCKAKQTENVSLAKTRDELLPLLMSGKITVREAEQEATAAGADIASEENEA</sequence>
<accession>A0A1N7JHR2</accession>
<evidence type="ECO:0000256" key="2">
    <source>
        <dbReference type="ARBA" id="ARBA00022747"/>
    </source>
</evidence>
<dbReference type="InterPro" id="IPR052021">
    <property type="entry name" value="Type-I_RS_S_subunit"/>
</dbReference>
<name>A0A1N7JHR2_9CORY</name>
<evidence type="ECO:0000313" key="6">
    <source>
        <dbReference type="Proteomes" id="UP000186292"/>
    </source>
</evidence>
<feature type="domain" description="Type I restriction modification DNA specificity" evidence="4">
    <location>
        <begin position="2"/>
        <end position="149"/>
    </location>
</feature>
<protein>
    <submittedName>
        <fullName evidence="5">Type I restriction enzyme, S subunit</fullName>
    </submittedName>
</protein>
<dbReference type="CDD" id="cd17267">
    <property type="entry name" value="RMtype1_S_EcoAO83I-TRD1-CR1_like"/>
    <property type="match status" value="1"/>
</dbReference>
<dbReference type="SUPFAM" id="SSF116734">
    <property type="entry name" value="DNA methylase specificity domain"/>
    <property type="match status" value="2"/>
</dbReference>
<dbReference type="EMBL" id="FTOF01000008">
    <property type="protein sequence ID" value="SIS48902.1"/>
    <property type="molecule type" value="Genomic_DNA"/>
</dbReference>
<dbReference type="OrthoDB" id="9798929at2"/>
<dbReference type="GO" id="GO:0003677">
    <property type="term" value="F:DNA binding"/>
    <property type="evidence" value="ECO:0007669"/>
    <property type="project" value="UniProtKB-KW"/>
</dbReference>
<dbReference type="STRING" id="1161099.SAMN05444817_10840"/>
<dbReference type="PANTHER" id="PTHR30408:SF13">
    <property type="entry name" value="TYPE I RESTRICTION ENZYME HINDI SPECIFICITY SUBUNIT"/>
    <property type="match status" value="1"/>
</dbReference>